<dbReference type="InterPro" id="IPR013830">
    <property type="entry name" value="SGNH_hydro"/>
</dbReference>
<dbReference type="AlphaFoldDB" id="A0A7W7YFH4"/>
<organism evidence="3 4">
    <name type="scientific">Prosthecobacter vanneervenii</name>
    <dbReference type="NCBI Taxonomy" id="48466"/>
    <lineage>
        <taxon>Bacteria</taxon>
        <taxon>Pseudomonadati</taxon>
        <taxon>Verrucomicrobiota</taxon>
        <taxon>Verrucomicrobiia</taxon>
        <taxon>Verrucomicrobiales</taxon>
        <taxon>Verrucomicrobiaceae</taxon>
        <taxon>Prosthecobacter</taxon>
    </lineage>
</organism>
<name>A0A7W7YFH4_9BACT</name>
<dbReference type="InterPro" id="IPR051532">
    <property type="entry name" value="Ester_Hydrolysis_Enzymes"/>
</dbReference>
<comment type="caution">
    <text evidence="3">The sequence shown here is derived from an EMBL/GenBank/DDBJ whole genome shotgun (WGS) entry which is preliminary data.</text>
</comment>
<dbReference type="Pfam" id="PF13472">
    <property type="entry name" value="Lipase_GDSL_2"/>
    <property type="match status" value="1"/>
</dbReference>
<dbReference type="PANTHER" id="PTHR30383:SF26">
    <property type="entry name" value="SGNH HYDROLASE-TYPE ESTERASE DOMAIN-CONTAINING PROTEIN"/>
    <property type="match status" value="1"/>
</dbReference>
<keyword evidence="1" id="KW-0732">Signal</keyword>
<dbReference type="InterPro" id="IPR036514">
    <property type="entry name" value="SGNH_hydro_sf"/>
</dbReference>
<dbReference type="GO" id="GO:0004622">
    <property type="term" value="F:phosphatidylcholine lysophospholipase activity"/>
    <property type="evidence" value="ECO:0007669"/>
    <property type="project" value="TreeGrafter"/>
</dbReference>
<feature type="signal peptide" evidence="1">
    <location>
        <begin position="1"/>
        <end position="16"/>
    </location>
</feature>
<evidence type="ECO:0000256" key="1">
    <source>
        <dbReference type="SAM" id="SignalP"/>
    </source>
</evidence>
<keyword evidence="4" id="KW-1185">Reference proteome</keyword>
<dbReference type="PANTHER" id="PTHR30383">
    <property type="entry name" value="THIOESTERASE 1/PROTEASE 1/LYSOPHOSPHOLIPASE L1"/>
    <property type="match status" value="1"/>
</dbReference>
<feature type="chain" id="PRO_5031266435" evidence="1">
    <location>
        <begin position="17"/>
        <end position="272"/>
    </location>
</feature>
<proteinExistence type="predicted"/>
<dbReference type="RefSeq" id="WP_184343541.1">
    <property type="nucleotide sequence ID" value="NZ_JACHIG010000013.1"/>
</dbReference>
<feature type="domain" description="SGNH hydrolase-type esterase" evidence="2">
    <location>
        <begin position="103"/>
        <end position="257"/>
    </location>
</feature>
<dbReference type="EMBL" id="JACHIG010000013">
    <property type="protein sequence ID" value="MBB5035097.1"/>
    <property type="molecule type" value="Genomic_DNA"/>
</dbReference>
<evidence type="ECO:0000313" key="3">
    <source>
        <dbReference type="EMBL" id="MBB5035097.1"/>
    </source>
</evidence>
<dbReference type="Gene3D" id="3.40.50.1110">
    <property type="entry name" value="SGNH hydrolase"/>
    <property type="match status" value="1"/>
</dbReference>
<dbReference type="CDD" id="cd00229">
    <property type="entry name" value="SGNH_hydrolase"/>
    <property type="match status" value="1"/>
</dbReference>
<sequence length="272" mass="30097">MKHFLLLLALTGLAHAQIKTQNEPTNAAEAAAKKAAEDKAVDEKYQAWKATLPPDEQAWETVLEQNLGNGFYLPLHKKDKVAGRSNAWDFVKDDPKLPRVLLIGDSISRGYTLDVRKVMAGKANVHRAPENCGPTANGVKKIDIWLGDGKWDVIHFNFGIHDRKTPAADYEQRLETLIARMQKTGAKLIFATTTPVPPDTKDGPELVSQIAEKNEIALRVMKKHGIVIDDLHAFLTPQLTGIANPQDVHFNAKGYELMGQQVAKSIEAVLQK</sequence>
<evidence type="ECO:0000259" key="2">
    <source>
        <dbReference type="Pfam" id="PF13472"/>
    </source>
</evidence>
<gene>
    <name evidence="3" type="ORF">HNQ65_004705</name>
</gene>
<dbReference type="SUPFAM" id="SSF52266">
    <property type="entry name" value="SGNH hydrolase"/>
    <property type="match status" value="1"/>
</dbReference>
<evidence type="ECO:0000313" key="4">
    <source>
        <dbReference type="Proteomes" id="UP000590740"/>
    </source>
</evidence>
<protein>
    <submittedName>
        <fullName evidence="3">Lysophospholipase L1-like esterase</fullName>
    </submittedName>
</protein>
<dbReference type="Proteomes" id="UP000590740">
    <property type="component" value="Unassembled WGS sequence"/>
</dbReference>
<accession>A0A7W7YFH4</accession>
<reference evidence="3 4" key="1">
    <citation type="submission" date="2020-08" db="EMBL/GenBank/DDBJ databases">
        <title>Genomic Encyclopedia of Type Strains, Phase IV (KMG-IV): sequencing the most valuable type-strain genomes for metagenomic binning, comparative biology and taxonomic classification.</title>
        <authorList>
            <person name="Goeker M."/>
        </authorList>
    </citation>
    <scope>NUCLEOTIDE SEQUENCE [LARGE SCALE GENOMIC DNA]</scope>
    <source>
        <strain evidence="3 4">DSM 12252</strain>
    </source>
</reference>